<dbReference type="EMBL" id="JBEXIP010000037">
    <property type="protein sequence ID" value="MET8437392.1"/>
    <property type="molecule type" value="Genomic_DNA"/>
</dbReference>
<dbReference type="Proteomes" id="UP001550044">
    <property type="component" value="Unassembled WGS sequence"/>
</dbReference>
<dbReference type="InterPro" id="IPR025851">
    <property type="entry name" value="SUKH-4"/>
</dbReference>
<reference evidence="1 2" key="1">
    <citation type="submission" date="2024-06" db="EMBL/GenBank/DDBJ databases">
        <title>The Natural Products Discovery Center: Release of the First 8490 Sequenced Strains for Exploring Actinobacteria Biosynthetic Diversity.</title>
        <authorList>
            <person name="Kalkreuter E."/>
            <person name="Kautsar S.A."/>
            <person name="Yang D."/>
            <person name="Bader C.D."/>
            <person name="Teijaro C.N."/>
            <person name="Fluegel L."/>
            <person name="Davis C.M."/>
            <person name="Simpson J.R."/>
            <person name="Lauterbach L."/>
            <person name="Steele A.D."/>
            <person name="Gui C."/>
            <person name="Meng S."/>
            <person name="Li G."/>
            <person name="Viehrig K."/>
            <person name="Ye F."/>
            <person name="Su P."/>
            <person name="Kiefer A.F."/>
            <person name="Nichols A."/>
            <person name="Cepeda A.J."/>
            <person name="Yan W."/>
            <person name="Fan B."/>
            <person name="Jiang Y."/>
            <person name="Adhikari A."/>
            <person name="Zheng C.-J."/>
            <person name="Schuster L."/>
            <person name="Cowan T.M."/>
            <person name="Smanski M.J."/>
            <person name="Chevrette M.G."/>
            <person name="De Carvalho L.P.S."/>
            <person name="Shen B."/>
        </authorList>
    </citation>
    <scope>NUCLEOTIDE SEQUENCE [LARGE SCALE GENOMIC DNA]</scope>
    <source>
        <strain evidence="1 2">NPDC005137</strain>
    </source>
</reference>
<name>A0ABV2UHR5_9ACTN</name>
<accession>A0ABV2UHR5</accession>
<gene>
    <name evidence="1" type="ORF">ABZV61_32490</name>
</gene>
<evidence type="ECO:0000313" key="1">
    <source>
        <dbReference type="EMBL" id="MET8437392.1"/>
    </source>
</evidence>
<dbReference type="Pfam" id="PF14435">
    <property type="entry name" value="SUKH-4"/>
    <property type="match status" value="2"/>
</dbReference>
<evidence type="ECO:0000313" key="2">
    <source>
        <dbReference type="Proteomes" id="UP001550044"/>
    </source>
</evidence>
<dbReference type="RefSeq" id="WP_356712052.1">
    <property type="nucleotide sequence ID" value="NZ_JBEXIP010000037.1"/>
</dbReference>
<comment type="caution">
    <text evidence="1">The sequence shown here is derived from an EMBL/GenBank/DDBJ whole genome shotgun (WGS) entry which is preliminary data.</text>
</comment>
<keyword evidence="2" id="KW-1185">Reference proteome</keyword>
<proteinExistence type="predicted"/>
<protein>
    <submittedName>
        <fullName evidence="1">SUKH-4 family immunity protein</fullName>
    </submittedName>
</protein>
<organism evidence="1 2">
    <name type="scientific">Streptomyces sp. 900116325</name>
    <dbReference type="NCBI Taxonomy" id="3154295"/>
    <lineage>
        <taxon>Bacteria</taxon>
        <taxon>Bacillati</taxon>
        <taxon>Actinomycetota</taxon>
        <taxon>Actinomycetes</taxon>
        <taxon>Kitasatosporales</taxon>
        <taxon>Streptomycetaceae</taxon>
        <taxon>Streptomyces</taxon>
    </lineage>
</organism>
<sequence length="402" mass="43199">MESDGTAARGRVRETDLPAGLTHGVSREFLVAEGLPETAAFLDFARPGAGLLETPAWPDGRQRGRTGPLFVLGETQYCGSRVVLNGVTGEVHLAAWADGKVRRDLLASDLPALAGLIRATEAVARDAGQREAGDGHRGAAAAAARAGIVERRMREVDPGLFGRTAQNPPAHWGTALLVASLAWGARPGTEAGGLAGGLAYEFGADLVEEIAALTGEGRVRRYRQEELPAVLSHGPTRRLLTEVGLPLGSEMFGVEEDEPLVTMAQAHPDSFGNGDEAEEGRGYQRDYVAIGWWPHDLAVALDGATGRLELPDWYDEGGPAAYLHQDLSALLFALWTYERLRAAWHDVDDARRADTWEVFDPHMLLISVVDELVEAVDPEAFATAGHSWRMLAEDRHTGGLLA</sequence>